<evidence type="ECO:0000313" key="2">
    <source>
        <dbReference type="Proteomes" id="UP000193862"/>
    </source>
</evidence>
<keyword evidence="2" id="KW-1185">Reference proteome</keyword>
<organism evidence="1 2">
    <name type="scientific">Aquimixticola soesokkakensis</name>
    <dbReference type="NCBI Taxonomy" id="1519096"/>
    <lineage>
        <taxon>Bacteria</taxon>
        <taxon>Pseudomonadati</taxon>
        <taxon>Pseudomonadota</taxon>
        <taxon>Alphaproteobacteria</taxon>
        <taxon>Rhodobacterales</taxon>
        <taxon>Paracoccaceae</taxon>
        <taxon>Aquimixticola</taxon>
    </lineage>
</organism>
<dbReference type="EMBL" id="FWFS01000004">
    <property type="protein sequence ID" value="SLN36891.1"/>
    <property type="molecule type" value="Genomic_DNA"/>
</dbReference>
<protein>
    <submittedName>
        <fullName evidence="1">Uncharacterized protein</fullName>
    </submittedName>
</protein>
<evidence type="ECO:0000313" key="1">
    <source>
        <dbReference type="EMBL" id="SLN36891.1"/>
    </source>
</evidence>
<gene>
    <name evidence="1" type="ORF">AQS8620_01327</name>
</gene>
<dbReference type="AlphaFoldDB" id="A0A1Y5SCJ5"/>
<reference evidence="1 2" key="1">
    <citation type="submission" date="2017-03" db="EMBL/GenBank/DDBJ databases">
        <authorList>
            <person name="Afonso C.L."/>
            <person name="Miller P.J."/>
            <person name="Scott M.A."/>
            <person name="Spackman E."/>
            <person name="Goraichik I."/>
            <person name="Dimitrov K.M."/>
            <person name="Suarez D.L."/>
            <person name="Swayne D.E."/>
        </authorList>
    </citation>
    <scope>NUCLEOTIDE SEQUENCE [LARGE SCALE GENOMIC DNA]</scope>
    <source>
        <strain evidence="1 2">CECT 8620</strain>
    </source>
</reference>
<name>A0A1Y5SCJ5_9RHOB</name>
<dbReference type="Proteomes" id="UP000193862">
    <property type="component" value="Unassembled WGS sequence"/>
</dbReference>
<accession>A0A1Y5SCJ5</accession>
<proteinExistence type="predicted"/>
<dbReference type="RefSeq" id="WP_085836049.1">
    <property type="nucleotide sequence ID" value="NZ_FWFS01000004.1"/>
</dbReference>
<sequence length="93" mass="10278">MDRKTYCHIRAMACLISFDADGPREAQTLLHQLTRANIATLDSNPHGASVTMLGIRGEFAVGERAMLRAWRDAANVEIYHCELVGFDDAEEAA</sequence>